<keyword evidence="1" id="KW-0812">Transmembrane</keyword>
<gene>
    <name evidence="2" type="ORF">DILT_LOCUS4528</name>
</gene>
<evidence type="ECO:0000313" key="3">
    <source>
        <dbReference type="Proteomes" id="UP000281553"/>
    </source>
</evidence>
<name>A0A3P7LA65_DIBLA</name>
<organism evidence="2 3">
    <name type="scientific">Dibothriocephalus latus</name>
    <name type="common">Fish tapeworm</name>
    <name type="synonym">Diphyllobothrium latum</name>
    <dbReference type="NCBI Taxonomy" id="60516"/>
    <lineage>
        <taxon>Eukaryota</taxon>
        <taxon>Metazoa</taxon>
        <taxon>Spiralia</taxon>
        <taxon>Lophotrochozoa</taxon>
        <taxon>Platyhelminthes</taxon>
        <taxon>Cestoda</taxon>
        <taxon>Eucestoda</taxon>
        <taxon>Diphyllobothriidea</taxon>
        <taxon>Diphyllobothriidae</taxon>
        <taxon>Dibothriocephalus</taxon>
    </lineage>
</organism>
<evidence type="ECO:0000256" key="1">
    <source>
        <dbReference type="SAM" id="Phobius"/>
    </source>
</evidence>
<dbReference type="AlphaFoldDB" id="A0A3P7LA65"/>
<proteinExistence type="predicted"/>
<dbReference type="EMBL" id="UYRU01045628">
    <property type="protein sequence ID" value="VDN08697.1"/>
    <property type="molecule type" value="Genomic_DNA"/>
</dbReference>
<sequence>MYSLDSLIIKTLFIKPTAATSPTNYNSRIILPIVIQLPVESRKSLDSTDRKSAVHEQIHQRLRGESFTLNVSHFFLPRDLQQQDLFFEVDQAALQGEVLLHLCRRSKGNGNSCWLAPVTSFKLEHLKAGQVMYVRKKATLNEARRDRLRIKVCNTKLHCDLHGDRPIKLITFFLRLYPLQEPPFFLDIPITDSENFVYFNLSMFSLFLPDLLRGGRLRVWRPPKYGHVFVDNIPVHEIEYAHLLNRVIFYTKRHPNVTQDEFVLGSDYHHLPNTCMLDSSPSPASKTVLVRLHTKPLVYFRPITAQIGKTMLISESLLDCSLLVKSVEGMKEYFPMVRTGDVGQKVKQSLIIIVPQKLLVGEITVQRDIAEEPSKNCLSVFGKLCFTYDDIVSGKIIFKSFSNISQVASNSTVNNDVFREEKVPVLVLAQDFMNPAASQLTIALTAPHQRLRSDGTMQDNILLSDSVDDMMPTKLSEKAKAVNWNFSANGKVGVAVAVGFVCTGLCLLVIMAYFLLRRWRRSLRQQGVTTYNQMAFSEQATDYRAPRNRPKFYRLTKTKTQVDELPERMPEADEIILQPIHSCTPISLASSGVSPEQVEAASFYFVSMPARGNSCTLPISTSNISQQSVVSPVRLTQNVHEGSGGDGTLVALPRVSGDSPIWNRQSVAGVSKVMFIDFIQKVEEEKGNENTPICVIGDSYCAHAVNSFGHCEECQKRTDLLDQKTEIEICPGCKM</sequence>
<accession>A0A3P7LA65</accession>
<dbReference type="Proteomes" id="UP000281553">
    <property type="component" value="Unassembled WGS sequence"/>
</dbReference>
<feature type="transmembrane region" description="Helical" evidence="1">
    <location>
        <begin position="492"/>
        <end position="516"/>
    </location>
</feature>
<reference evidence="2 3" key="1">
    <citation type="submission" date="2018-11" db="EMBL/GenBank/DDBJ databases">
        <authorList>
            <consortium name="Pathogen Informatics"/>
        </authorList>
    </citation>
    <scope>NUCLEOTIDE SEQUENCE [LARGE SCALE GENOMIC DNA]</scope>
</reference>
<keyword evidence="1" id="KW-0472">Membrane</keyword>
<keyword evidence="1" id="KW-1133">Transmembrane helix</keyword>
<keyword evidence="3" id="KW-1185">Reference proteome</keyword>
<evidence type="ECO:0000313" key="2">
    <source>
        <dbReference type="EMBL" id="VDN08697.1"/>
    </source>
</evidence>
<dbReference type="OrthoDB" id="10479339at2759"/>
<protein>
    <submittedName>
        <fullName evidence="2">Uncharacterized protein</fullName>
    </submittedName>
</protein>